<dbReference type="AlphaFoldDB" id="A0E7W2"/>
<accession>A0E7W2</accession>
<gene>
    <name evidence="1" type="ORF">GSPATT00024107001</name>
</gene>
<sequence>MKNKEGKSAKERERQFYHSFFSDDKEFIKVFDPQSIDDIIPFRKENSKMKTMNDTYLRKLFLSKRFYTKFSKQKYGYNKIISKICVHDNNEKIENMTKQIIKLLLQEILENQKVIADSLRKTMKQLNVKREPMKSILNILNIQNPLTITRIFHHLIRIHQQFWKIL</sequence>
<dbReference type="HOGENOM" id="CLU_1605910_0_0_1"/>
<reference evidence="1 2" key="1">
    <citation type="journal article" date="2006" name="Nature">
        <title>Global trends of whole-genome duplications revealed by the ciliate Paramecium tetraurelia.</title>
        <authorList>
            <consortium name="Genoscope"/>
            <person name="Aury J.-M."/>
            <person name="Jaillon O."/>
            <person name="Duret L."/>
            <person name="Noel B."/>
            <person name="Jubin C."/>
            <person name="Porcel B.M."/>
            <person name="Segurens B."/>
            <person name="Daubin V."/>
            <person name="Anthouard V."/>
            <person name="Aiach N."/>
            <person name="Arnaiz O."/>
            <person name="Billaut A."/>
            <person name="Beisson J."/>
            <person name="Blanc I."/>
            <person name="Bouhouche K."/>
            <person name="Camara F."/>
            <person name="Duharcourt S."/>
            <person name="Guigo R."/>
            <person name="Gogendeau D."/>
            <person name="Katinka M."/>
            <person name="Keller A.-M."/>
            <person name="Kissmehl R."/>
            <person name="Klotz C."/>
            <person name="Koll F."/>
            <person name="Le Moue A."/>
            <person name="Lepere C."/>
            <person name="Malinsky S."/>
            <person name="Nowacki M."/>
            <person name="Nowak J.K."/>
            <person name="Plattner H."/>
            <person name="Poulain J."/>
            <person name="Ruiz F."/>
            <person name="Serrano V."/>
            <person name="Zagulski M."/>
            <person name="Dessen P."/>
            <person name="Betermier M."/>
            <person name="Weissenbach J."/>
            <person name="Scarpelli C."/>
            <person name="Schachter V."/>
            <person name="Sperling L."/>
            <person name="Meyer E."/>
            <person name="Cohen J."/>
            <person name="Wincker P."/>
        </authorList>
    </citation>
    <scope>NUCLEOTIDE SEQUENCE [LARGE SCALE GENOMIC DNA]</scope>
    <source>
        <strain evidence="1 2">Stock d4-2</strain>
    </source>
</reference>
<dbReference type="GeneID" id="5044561"/>
<dbReference type="Proteomes" id="UP000000600">
    <property type="component" value="Unassembled WGS sequence"/>
</dbReference>
<evidence type="ECO:0000313" key="2">
    <source>
        <dbReference type="Proteomes" id="UP000000600"/>
    </source>
</evidence>
<organism evidence="1 2">
    <name type="scientific">Paramecium tetraurelia</name>
    <dbReference type="NCBI Taxonomy" id="5888"/>
    <lineage>
        <taxon>Eukaryota</taxon>
        <taxon>Sar</taxon>
        <taxon>Alveolata</taxon>
        <taxon>Ciliophora</taxon>
        <taxon>Intramacronucleata</taxon>
        <taxon>Oligohymenophorea</taxon>
        <taxon>Peniculida</taxon>
        <taxon>Parameciidae</taxon>
        <taxon>Paramecium</taxon>
    </lineage>
</organism>
<protein>
    <submittedName>
        <fullName evidence="1">Uncharacterized protein</fullName>
    </submittedName>
</protein>
<dbReference type="InParanoid" id="A0E7W2"/>
<name>A0E7W2_PARTE</name>
<keyword evidence="2" id="KW-1185">Reference proteome</keyword>
<dbReference type="EMBL" id="CT868662">
    <property type="protein sequence ID" value="CAK91379.1"/>
    <property type="molecule type" value="Genomic_DNA"/>
</dbReference>
<proteinExistence type="predicted"/>
<dbReference type="RefSeq" id="XP_001458776.1">
    <property type="nucleotide sequence ID" value="XM_001458739.1"/>
</dbReference>
<dbReference type="OrthoDB" id="304064at2759"/>
<dbReference type="KEGG" id="ptm:GSPATT00024107001"/>
<evidence type="ECO:0000313" key="1">
    <source>
        <dbReference type="EMBL" id="CAK91379.1"/>
    </source>
</evidence>